<sequence length="248" mass="26348">MTIQNKVVAITGASSGIGSATAQLLASKGAKVVLGARRESKLKELTNQIIAAGGEAVYQVTDVTNPADNEALVQLAKDKFGKLDVIFLNAGLMPNSPLSELKVDEWNQMVDVNIKGVMNGIAAVLPTFKAQKSGHVITTSSVAGLKAYPGGAIYGATKWAVRDMMEVLRMESAQEGSHIRTATIYPAAIHTELLKTITDTTTASGAKDVYDTYQIGPDRVANVIAFAIDQPEDTNVNEFTVGPTDQPW</sequence>
<dbReference type="PRINTS" id="PR00081">
    <property type="entry name" value="GDHRDH"/>
</dbReference>
<dbReference type="Pfam" id="PF00106">
    <property type="entry name" value="adh_short"/>
    <property type="match status" value="1"/>
</dbReference>
<dbReference type="PANTHER" id="PTHR43115:SF4">
    <property type="entry name" value="DEHYDROGENASE_REDUCTASE SDR FAMILY MEMBER 11"/>
    <property type="match status" value="1"/>
</dbReference>
<dbReference type="Gene3D" id="3.40.50.720">
    <property type="entry name" value="NAD(P)-binding Rossmann-like Domain"/>
    <property type="match status" value="1"/>
</dbReference>
<dbReference type="SMART" id="SM00822">
    <property type="entry name" value="PKS_KR"/>
    <property type="match status" value="1"/>
</dbReference>
<keyword evidence="5" id="KW-1185">Reference proteome</keyword>
<dbReference type="PATRIC" id="fig|1423813.3.peg.1638"/>
<dbReference type="InterPro" id="IPR057326">
    <property type="entry name" value="KR_dom"/>
</dbReference>
<dbReference type="PANTHER" id="PTHR43115">
    <property type="entry name" value="DEHYDROGENASE/REDUCTASE SDR FAMILY MEMBER 11"/>
    <property type="match status" value="1"/>
</dbReference>
<keyword evidence="2" id="KW-0560">Oxidoreductase</keyword>
<comment type="caution">
    <text evidence="4">The sequence shown here is derived from an EMBL/GenBank/DDBJ whole genome shotgun (WGS) entry which is preliminary data.</text>
</comment>
<proteinExistence type="inferred from homology"/>
<dbReference type="PROSITE" id="PS00061">
    <property type="entry name" value="ADH_SHORT"/>
    <property type="match status" value="1"/>
</dbReference>
<dbReference type="STRING" id="1423813.FC26_GL001611"/>
<dbReference type="AlphaFoldDB" id="A0A0R2A3G2"/>
<dbReference type="RefSeq" id="WP_057778775.1">
    <property type="nucleotide sequence ID" value="NZ_AYYY01000025.1"/>
</dbReference>
<protein>
    <recommendedName>
        <fullName evidence="3">Ketoreductase domain-containing protein</fullName>
    </recommendedName>
</protein>
<evidence type="ECO:0000256" key="1">
    <source>
        <dbReference type="ARBA" id="ARBA00006484"/>
    </source>
</evidence>
<evidence type="ECO:0000259" key="3">
    <source>
        <dbReference type="SMART" id="SM00822"/>
    </source>
</evidence>
<dbReference type="InterPro" id="IPR036291">
    <property type="entry name" value="NAD(P)-bd_dom_sf"/>
</dbReference>
<gene>
    <name evidence="4" type="ORF">FC26_GL001611</name>
</gene>
<feature type="domain" description="Ketoreductase" evidence="3">
    <location>
        <begin position="6"/>
        <end position="190"/>
    </location>
</feature>
<reference evidence="4 5" key="1">
    <citation type="journal article" date="2015" name="Genome Announc.">
        <title>Expanding the biotechnology potential of lactobacilli through comparative genomics of 213 strains and associated genera.</title>
        <authorList>
            <person name="Sun Z."/>
            <person name="Harris H.M."/>
            <person name="McCann A."/>
            <person name="Guo C."/>
            <person name="Argimon S."/>
            <person name="Zhang W."/>
            <person name="Yang X."/>
            <person name="Jeffery I.B."/>
            <person name="Cooney J.C."/>
            <person name="Kagawa T.F."/>
            <person name="Liu W."/>
            <person name="Song Y."/>
            <person name="Salvetti E."/>
            <person name="Wrobel A."/>
            <person name="Rasinkangas P."/>
            <person name="Parkhill J."/>
            <person name="Rea M.C."/>
            <person name="O'Sullivan O."/>
            <person name="Ritari J."/>
            <person name="Douillard F.P."/>
            <person name="Paul Ross R."/>
            <person name="Yang R."/>
            <person name="Briner A.E."/>
            <person name="Felis G.E."/>
            <person name="de Vos W.M."/>
            <person name="Barrangou R."/>
            <person name="Klaenhammer T.R."/>
            <person name="Caufield P.W."/>
            <person name="Cui Y."/>
            <person name="Zhang H."/>
            <person name="O'Toole P.W."/>
        </authorList>
    </citation>
    <scope>NUCLEOTIDE SEQUENCE [LARGE SCALE GENOMIC DNA]</scope>
    <source>
        <strain evidence="4 5">DSM 20634</strain>
    </source>
</reference>
<name>A0A0R2A3G2_9LACO</name>
<dbReference type="Proteomes" id="UP000051733">
    <property type="component" value="Unassembled WGS sequence"/>
</dbReference>
<evidence type="ECO:0000256" key="2">
    <source>
        <dbReference type="ARBA" id="ARBA00023002"/>
    </source>
</evidence>
<comment type="similarity">
    <text evidence="1">Belongs to the short-chain dehydrogenases/reductases (SDR) family.</text>
</comment>
<dbReference type="GO" id="GO:0016616">
    <property type="term" value="F:oxidoreductase activity, acting on the CH-OH group of donors, NAD or NADP as acceptor"/>
    <property type="evidence" value="ECO:0007669"/>
    <property type="project" value="UniProtKB-ARBA"/>
</dbReference>
<evidence type="ECO:0000313" key="5">
    <source>
        <dbReference type="Proteomes" id="UP000051733"/>
    </source>
</evidence>
<dbReference type="InterPro" id="IPR002347">
    <property type="entry name" value="SDR_fam"/>
</dbReference>
<evidence type="ECO:0000313" key="4">
    <source>
        <dbReference type="EMBL" id="KRM61536.1"/>
    </source>
</evidence>
<dbReference type="EMBL" id="AYYY01000025">
    <property type="protein sequence ID" value="KRM61536.1"/>
    <property type="molecule type" value="Genomic_DNA"/>
</dbReference>
<organism evidence="4 5">
    <name type="scientific">Paucilactobacillus vaccinostercus DSM 20634</name>
    <dbReference type="NCBI Taxonomy" id="1423813"/>
    <lineage>
        <taxon>Bacteria</taxon>
        <taxon>Bacillati</taxon>
        <taxon>Bacillota</taxon>
        <taxon>Bacilli</taxon>
        <taxon>Lactobacillales</taxon>
        <taxon>Lactobacillaceae</taxon>
        <taxon>Paucilactobacillus</taxon>
    </lineage>
</organism>
<dbReference type="FunFam" id="3.40.50.720:FF:000047">
    <property type="entry name" value="NADP-dependent L-serine/L-allo-threonine dehydrogenase"/>
    <property type="match status" value="1"/>
</dbReference>
<accession>A0A0R2A3G2</accession>
<dbReference type="CDD" id="cd05233">
    <property type="entry name" value="SDR_c"/>
    <property type="match status" value="1"/>
</dbReference>
<dbReference type="InterPro" id="IPR020904">
    <property type="entry name" value="Sc_DH/Rdtase_CS"/>
</dbReference>
<dbReference type="SUPFAM" id="SSF51735">
    <property type="entry name" value="NAD(P)-binding Rossmann-fold domains"/>
    <property type="match status" value="1"/>
</dbReference>
<dbReference type="OrthoDB" id="9775296at2"/>